<organism evidence="2 3">
    <name type="scientific">Elysia marginata</name>
    <dbReference type="NCBI Taxonomy" id="1093978"/>
    <lineage>
        <taxon>Eukaryota</taxon>
        <taxon>Metazoa</taxon>
        <taxon>Spiralia</taxon>
        <taxon>Lophotrochozoa</taxon>
        <taxon>Mollusca</taxon>
        <taxon>Gastropoda</taxon>
        <taxon>Heterobranchia</taxon>
        <taxon>Euthyneura</taxon>
        <taxon>Panpulmonata</taxon>
        <taxon>Sacoglossa</taxon>
        <taxon>Placobranchoidea</taxon>
        <taxon>Plakobranchidae</taxon>
        <taxon>Elysia</taxon>
    </lineage>
</organism>
<evidence type="ECO:0000313" key="2">
    <source>
        <dbReference type="EMBL" id="GFR86660.1"/>
    </source>
</evidence>
<gene>
    <name evidence="2" type="ORF">ElyMa_006058500</name>
</gene>
<feature type="compositionally biased region" description="Basic residues" evidence="1">
    <location>
        <begin position="78"/>
        <end position="87"/>
    </location>
</feature>
<dbReference type="Proteomes" id="UP000762676">
    <property type="component" value="Unassembled WGS sequence"/>
</dbReference>
<feature type="compositionally biased region" description="Basic and acidic residues" evidence="1">
    <location>
        <begin position="88"/>
        <end position="106"/>
    </location>
</feature>
<evidence type="ECO:0000256" key="1">
    <source>
        <dbReference type="SAM" id="MobiDB-lite"/>
    </source>
</evidence>
<dbReference type="AlphaFoldDB" id="A0AAV4GQP0"/>
<evidence type="ECO:0000313" key="3">
    <source>
        <dbReference type="Proteomes" id="UP000762676"/>
    </source>
</evidence>
<sequence>MNRIFSPAGVCSEGCAMRGWQASFVLSHHPGLRHPIPIVLIFLISLERKRRVSGHNIPVNTEPALNTGGRLLPKHKLHWRKKKRRKENKRERTTRDEDTLMKKMIN</sequence>
<proteinExistence type="predicted"/>
<accession>A0AAV4GQP0</accession>
<reference evidence="2 3" key="1">
    <citation type="journal article" date="2021" name="Elife">
        <title>Chloroplast acquisition without the gene transfer in kleptoplastic sea slugs, Plakobranchus ocellatus.</title>
        <authorList>
            <person name="Maeda T."/>
            <person name="Takahashi S."/>
            <person name="Yoshida T."/>
            <person name="Shimamura S."/>
            <person name="Takaki Y."/>
            <person name="Nagai Y."/>
            <person name="Toyoda A."/>
            <person name="Suzuki Y."/>
            <person name="Arimoto A."/>
            <person name="Ishii H."/>
            <person name="Satoh N."/>
            <person name="Nishiyama T."/>
            <person name="Hasebe M."/>
            <person name="Maruyama T."/>
            <person name="Minagawa J."/>
            <person name="Obokata J."/>
            <person name="Shigenobu S."/>
        </authorList>
    </citation>
    <scope>NUCLEOTIDE SEQUENCE [LARGE SCALE GENOMIC DNA]</scope>
</reference>
<name>A0AAV4GQP0_9GAST</name>
<protein>
    <submittedName>
        <fullName evidence="2">Uncharacterized protein</fullName>
    </submittedName>
</protein>
<keyword evidence="3" id="KW-1185">Reference proteome</keyword>
<feature type="region of interest" description="Disordered" evidence="1">
    <location>
        <begin position="78"/>
        <end position="106"/>
    </location>
</feature>
<comment type="caution">
    <text evidence="2">The sequence shown here is derived from an EMBL/GenBank/DDBJ whole genome shotgun (WGS) entry which is preliminary data.</text>
</comment>
<dbReference type="EMBL" id="BMAT01012132">
    <property type="protein sequence ID" value="GFR86660.1"/>
    <property type="molecule type" value="Genomic_DNA"/>
</dbReference>